<evidence type="ECO:0000256" key="1">
    <source>
        <dbReference type="SAM" id="MobiDB-lite"/>
    </source>
</evidence>
<dbReference type="PANTHER" id="PTHR24148:SF73">
    <property type="entry name" value="HET DOMAIN PROTEIN (AFU_ORTHOLOGUE AFUA_8G01020)"/>
    <property type="match status" value="1"/>
</dbReference>
<feature type="compositionally biased region" description="Low complexity" evidence="1">
    <location>
        <begin position="744"/>
        <end position="755"/>
    </location>
</feature>
<reference evidence="3 4" key="1">
    <citation type="submission" date="2017-12" db="EMBL/GenBank/DDBJ databases">
        <title>Comparative genomics of Botrytis spp.</title>
        <authorList>
            <person name="Valero-Jimenez C.A."/>
            <person name="Tapia P."/>
            <person name="Veloso J."/>
            <person name="Silva-Moreno E."/>
            <person name="Staats M."/>
            <person name="Valdes J.H."/>
            <person name="Van Kan J.A.L."/>
        </authorList>
    </citation>
    <scope>NUCLEOTIDE SEQUENCE [LARGE SCALE GENOMIC DNA]</scope>
    <source>
        <strain evidence="3 4">MUCL3349</strain>
    </source>
</reference>
<proteinExistence type="predicted"/>
<accession>A0A4Z1KWY1</accession>
<dbReference type="AlphaFoldDB" id="A0A4Z1KWY1"/>
<dbReference type="Proteomes" id="UP000297280">
    <property type="component" value="Unassembled WGS sequence"/>
</dbReference>
<dbReference type="Pfam" id="PF06985">
    <property type="entry name" value="HET"/>
    <property type="match status" value="1"/>
</dbReference>
<evidence type="ECO:0000259" key="2">
    <source>
        <dbReference type="Pfam" id="PF06985"/>
    </source>
</evidence>
<dbReference type="PANTHER" id="PTHR24148">
    <property type="entry name" value="ANKYRIN REPEAT DOMAIN-CONTAINING PROTEIN 39 HOMOLOG-RELATED"/>
    <property type="match status" value="1"/>
</dbReference>
<name>A0A4Z1KWY1_9HELO</name>
<evidence type="ECO:0000313" key="4">
    <source>
        <dbReference type="Proteomes" id="UP000297280"/>
    </source>
</evidence>
<keyword evidence="4" id="KW-1185">Reference proteome</keyword>
<feature type="domain" description="Heterokaryon incompatibility" evidence="2">
    <location>
        <begin position="67"/>
        <end position="196"/>
    </location>
</feature>
<feature type="region of interest" description="Disordered" evidence="1">
    <location>
        <begin position="720"/>
        <end position="789"/>
    </location>
</feature>
<dbReference type="EMBL" id="PQXO01000125">
    <property type="protein sequence ID" value="TGO89109.1"/>
    <property type="molecule type" value="Genomic_DNA"/>
</dbReference>
<dbReference type="InterPro" id="IPR052895">
    <property type="entry name" value="HetReg/Transcr_Mod"/>
</dbReference>
<comment type="caution">
    <text evidence="3">The sequence shown here is derived from an EMBL/GenBank/DDBJ whole genome shotgun (WGS) entry which is preliminary data.</text>
</comment>
<feature type="compositionally biased region" description="Polar residues" evidence="1">
    <location>
        <begin position="774"/>
        <end position="789"/>
    </location>
</feature>
<evidence type="ECO:0000313" key="3">
    <source>
        <dbReference type="EMBL" id="TGO89109.1"/>
    </source>
</evidence>
<sequence length="835" mass="95115">MVMSILSHFPSRISQDSNPIKFEYHNLTEPDAIRLLIIHPGTPSSPIHCSLLHTSLKECRLDIYNGYTALSYVWGDPRARKTVFINERPFSTTVNLADAIDHLRDEERPLRLWADAICIDQDNLGERTQQLGLMREIYRLGGRTVIYLGEWSEGVDKLLDCIGRVGSNAKLSKAHDLAFRHVLSRPWFTRVWTYQELLISREVVVQVGRCRVLWQDFCGAILNGDNRPVVDSDSESVYATGLQKRLDTVMSNADMQGYSTRTDSSSHISFKRANQADAYNREILRSMDVSRQKFQSGVTGGSSLLSILVSRQGSGVSDFRDIIYGYLAVAEIRRPYSHGISSYLDPKDYLPVVDYTKSVDEVFVDAAFYIAISTEPRRLWDMLFYSETTRPHLKRKGLLSWVPDWTLRRNDLPNSSWPFMANQITDIPAPGELKMSSKVGPWIIPVDPQILTVYCDLQAIAVVTKTATPDFLSSKFVEQKQILIDTFYKLLDIYKDKPKIDTHKDTHKLEARQVWDFHLLSNLRNLYKSLHVCWESLGVQDIFWKNPDLRHYKIFSKIMHRVFKYCSNVSGIGQLSEVELWQLLHGSPIAILLIAAIFPSSEKVISKRAFARFSKSPSLVSIGIIPCLTKAGDFALNFYDGTDNHSCGVLRPLNGYRNDHLDEEIKTKIAAQGLSSDISIFHCTYIGKGWMDKGWVDRGWDVKTRGNGDLDLNMDMNTHTHNNLETNPEIPDSKWNPTWDDALDSSNTLSNSSPNPDSPRNPDTNSTQDLKPPSDSNLNPISPKANQNDLRMLPKLREFMSDEYYEPVDSLMDLMRVFERMGKMADFNPVVVVLH</sequence>
<dbReference type="InterPro" id="IPR010730">
    <property type="entry name" value="HET"/>
</dbReference>
<protein>
    <recommendedName>
        <fullName evidence="2">Heterokaryon incompatibility domain-containing protein</fullName>
    </recommendedName>
</protein>
<organism evidence="3 4">
    <name type="scientific">Botrytis porri</name>
    <dbReference type="NCBI Taxonomy" id="87229"/>
    <lineage>
        <taxon>Eukaryota</taxon>
        <taxon>Fungi</taxon>
        <taxon>Dikarya</taxon>
        <taxon>Ascomycota</taxon>
        <taxon>Pezizomycotina</taxon>
        <taxon>Leotiomycetes</taxon>
        <taxon>Helotiales</taxon>
        <taxon>Sclerotiniaceae</taxon>
        <taxon>Botrytis</taxon>
    </lineage>
</organism>
<gene>
    <name evidence="3" type="ORF">BPOR_0125g00170</name>
</gene>